<sequence length="57" mass="6607">MDPILQEIRKFCIQRLGSSLHEGSCCANWLANYSHCLELGAHPLSNFPERIFFFDFC</sequence>
<dbReference type="EMBL" id="CM009303">
    <property type="protein sequence ID" value="RQO99775.1"/>
    <property type="molecule type" value="Genomic_DNA"/>
</dbReference>
<evidence type="ECO:0000313" key="1">
    <source>
        <dbReference type="EMBL" id="RQO99775.1"/>
    </source>
</evidence>
<reference evidence="1 2" key="1">
    <citation type="journal article" date="2006" name="Science">
        <title>The genome of black cottonwood, Populus trichocarpa (Torr. &amp; Gray).</title>
        <authorList>
            <person name="Tuskan G.A."/>
            <person name="Difazio S."/>
            <person name="Jansson S."/>
            <person name="Bohlmann J."/>
            <person name="Grigoriev I."/>
            <person name="Hellsten U."/>
            <person name="Putnam N."/>
            <person name="Ralph S."/>
            <person name="Rombauts S."/>
            <person name="Salamov A."/>
            <person name="Schein J."/>
            <person name="Sterck L."/>
            <person name="Aerts A."/>
            <person name="Bhalerao R.R."/>
            <person name="Bhalerao R.P."/>
            <person name="Blaudez D."/>
            <person name="Boerjan W."/>
            <person name="Brun A."/>
            <person name="Brunner A."/>
            <person name="Busov V."/>
            <person name="Campbell M."/>
            <person name="Carlson J."/>
            <person name="Chalot M."/>
            <person name="Chapman J."/>
            <person name="Chen G.L."/>
            <person name="Cooper D."/>
            <person name="Coutinho P.M."/>
            <person name="Couturier J."/>
            <person name="Covert S."/>
            <person name="Cronk Q."/>
            <person name="Cunningham R."/>
            <person name="Davis J."/>
            <person name="Degroeve S."/>
            <person name="Dejardin A."/>
            <person name="Depamphilis C."/>
            <person name="Detter J."/>
            <person name="Dirks B."/>
            <person name="Dubchak I."/>
            <person name="Duplessis S."/>
            <person name="Ehlting J."/>
            <person name="Ellis B."/>
            <person name="Gendler K."/>
            <person name="Goodstein D."/>
            <person name="Gribskov M."/>
            <person name="Grimwood J."/>
            <person name="Groover A."/>
            <person name="Gunter L."/>
            <person name="Hamberger B."/>
            <person name="Heinze B."/>
            <person name="Helariutta Y."/>
            <person name="Henrissat B."/>
            <person name="Holligan D."/>
            <person name="Holt R."/>
            <person name="Huang W."/>
            <person name="Islam-Faridi N."/>
            <person name="Jones S."/>
            <person name="Jones-Rhoades M."/>
            <person name="Jorgensen R."/>
            <person name="Joshi C."/>
            <person name="Kangasjarvi J."/>
            <person name="Karlsson J."/>
            <person name="Kelleher C."/>
            <person name="Kirkpatrick R."/>
            <person name="Kirst M."/>
            <person name="Kohler A."/>
            <person name="Kalluri U."/>
            <person name="Larimer F."/>
            <person name="Leebens-Mack J."/>
            <person name="Leple J.C."/>
            <person name="Locascio P."/>
            <person name="Lou Y."/>
            <person name="Lucas S."/>
            <person name="Martin F."/>
            <person name="Montanini B."/>
            <person name="Napoli C."/>
            <person name="Nelson D.R."/>
            <person name="Nelson C."/>
            <person name="Nieminen K."/>
            <person name="Nilsson O."/>
            <person name="Pereda V."/>
            <person name="Peter G."/>
            <person name="Philippe R."/>
            <person name="Pilate G."/>
            <person name="Poliakov A."/>
            <person name="Razumovskaya J."/>
            <person name="Richardson P."/>
            <person name="Rinaldi C."/>
            <person name="Ritland K."/>
            <person name="Rouze P."/>
            <person name="Ryaboy D."/>
            <person name="Schmutz J."/>
            <person name="Schrader J."/>
            <person name="Segerman B."/>
            <person name="Shin H."/>
            <person name="Siddiqui A."/>
            <person name="Sterky F."/>
            <person name="Terry A."/>
            <person name="Tsai C.J."/>
            <person name="Uberbacher E."/>
            <person name="Unneberg P."/>
            <person name="Vahala J."/>
            <person name="Wall K."/>
            <person name="Wessler S."/>
            <person name="Yang G."/>
            <person name="Yin T."/>
            <person name="Douglas C."/>
            <person name="Marra M."/>
            <person name="Sandberg G."/>
            <person name="Van de Peer Y."/>
            <person name="Rokhsar D."/>
        </authorList>
    </citation>
    <scope>NUCLEOTIDE SEQUENCE [LARGE SCALE GENOMIC DNA]</scope>
    <source>
        <strain evidence="2">cv. Nisqually</strain>
    </source>
</reference>
<dbReference type="AlphaFoldDB" id="A0A3N7G0F8"/>
<gene>
    <name evidence="1" type="ORF">POPTR_014G055332</name>
</gene>
<organism evidence="1 2">
    <name type="scientific">Populus trichocarpa</name>
    <name type="common">Western balsam poplar</name>
    <name type="synonym">Populus balsamifera subsp. trichocarpa</name>
    <dbReference type="NCBI Taxonomy" id="3694"/>
    <lineage>
        <taxon>Eukaryota</taxon>
        <taxon>Viridiplantae</taxon>
        <taxon>Streptophyta</taxon>
        <taxon>Embryophyta</taxon>
        <taxon>Tracheophyta</taxon>
        <taxon>Spermatophyta</taxon>
        <taxon>Magnoliopsida</taxon>
        <taxon>eudicotyledons</taxon>
        <taxon>Gunneridae</taxon>
        <taxon>Pentapetalae</taxon>
        <taxon>rosids</taxon>
        <taxon>fabids</taxon>
        <taxon>Malpighiales</taxon>
        <taxon>Salicaceae</taxon>
        <taxon>Saliceae</taxon>
        <taxon>Populus</taxon>
    </lineage>
</organism>
<proteinExistence type="predicted"/>
<dbReference type="Proteomes" id="UP000006729">
    <property type="component" value="Chromosome 14"/>
</dbReference>
<protein>
    <submittedName>
        <fullName evidence="1">Uncharacterized protein</fullName>
    </submittedName>
</protein>
<name>A0A3N7G0F8_POPTR</name>
<evidence type="ECO:0000313" key="2">
    <source>
        <dbReference type="Proteomes" id="UP000006729"/>
    </source>
</evidence>
<keyword evidence="2" id="KW-1185">Reference proteome</keyword>
<accession>A0A3N7G0F8</accession>
<dbReference type="InParanoid" id="A0A3N7G0F8"/>